<evidence type="ECO:0000259" key="4">
    <source>
        <dbReference type="Pfam" id="PF17836"/>
    </source>
</evidence>
<name>A0A3G2HYJ2_9BURK</name>
<accession>A0A3G2HYJ2</accession>
<keyword evidence="5" id="KW-0808">Transferase</keyword>
<organism evidence="5 6">
    <name type="scientific">Alcaligenes aquatilis</name>
    <dbReference type="NCBI Taxonomy" id="323284"/>
    <lineage>
        <taxon>Bacteria</taxon>
        <taxon>Pseudomonadati</taxon>
        <taxon>Pseudomonadota</taxon>
        <taxon>Betaproteobacteria</taxon>
        <taxon>Burkholderiales</taxon>
        <taxon>Alcaligenaceae</taxon>
        <taxon>Alcaligenes</taxon>
    </lineage>
</organism>
<sequence>MNTQDILYIVGAGGHGRAVAEAALENGWENIRFIDDSYQDGKQVDGWPVVGSTSHLPELIQPNDCAIVAIGNQHTRAALVQRLSELQASLTTIIHPRAYVSPSARLGSGVAIMAGAIVGAHAQVGQGCIVNANATVDHDAILHDFAHLGVGTQLAGGVIIETMAWLQAGCAAGYHVVVKEGRVIPPGTALLPVEALE</sequence>
<dbReference type="InterPro" id="IPR020019">
    <property type="entry name" value="AcTrfase_PglD-like"/>
</dbReference>
<dbReference type="PANTHER" id="PTHR43300">
    <property type="entry name" value="ACETYLTRANSFERASE"/>
    <property type="match status" value="1"/>
</dbReference>
<dbReference type="Gene3D" id="2.160.10.10">
    <property type="entry name" value="Hexapeptide repeat proteins"/>
    <property type="match status" value="1"/>
</dbReference>
<feature type="active site" description="Proton acceptor" evidence="2">
    <location>
        <position position="138"/>
    </location>
</feature>
<protein>
    <submittedName>
        <fullName evidence="5">Acetyltransferase</fullName>
    </submittedName>
</protein>
<dbReference type="EMBL" id="CP032153">
    <property type="protein sequence ID" value="AYN22222.1"/>
    <property type="molecule type" value="Genomic_DNA"/>
</dbReference>
<gene>
    <name evidence="5" type="ORF">D3M96_17730</name>
</gene>
<feature type="domain" description="PglD N-terminal" evidence="4">
    <location>
        <begin position="7"/>
        <end position="83"/>
    </location>
</feature>
<dbReference type="KEGG" id="aaqu:D3M96_17730"/>
<evidence type="ECO:0000256" key="2">
    <source>
        <dbReference type="PIRSR" id="PIRSR620019-1"/>
    </source>
</evidence>
<dbReference type="RefSeq" id="WP_121739738.1">
    <property type="nucleotide sequence ID" value="NZ_CP032153.1"/>
</dbReference>
<dbReference type="InterPro" id="IPR041561">
    <property type="entry name" value="PglD_N"/>
</dbReference>
<dbReference type="Pfam" id="PF17836">
    <property type="entry name" value="PglD_N"/>
    <property type="match status" value="1"/>
</dbReference>
<feature type="binding site" evidence="3">
    <location>
        <position position="71"/>
    </location>
    <ligand>
        <name>substrate</name>
    </ligand>
</feature>
<dbReference type="CDD" id="cd03360">
    <property type="entry name" value="LbH_AT_putative"/>
    <property type="match status" value="1"/>
</dbReference>
<dbReference type="InterPro" id="IPR050179">
    <property type="entry name" value="Trans_hexapeptide_repeat"/>
</dbReference>
<dbReference type="Proteomes" id="UP000268070">
    <property type="component" value="Chromosome"/>
</dbReference>
<feature type="binding site" evidence="3">
    <location>
        <begin position="35"/>
        <end position="36"/>
    </location>
    <ligand>
        <name>substrate</name>
    </ligand>
</feature>
<feature type="binding site" evidence="3">
    <location>
        <position position="147"/>
    </location>
    <ligand>
        <name>acetyl-CoA</name>
        <dbReference type="ChEBI" id="CHEBI:57288"/>
    </ligand>
</feature>
<dbReference type="AlphaFoldDB" id="A0A3G2HYJ2"/>
<dbReference type="SUPFAM" id="SSF51161">
    <property type="entry name" value="Trimeric LpxA-like enzymes"/>
    <property type="match status" value="1"/>
</dbReference>
<dbReference type="OrthoDB" id="9794407at2"/>
<feature type="site" description="Increases basicity of active site His" evidence="2">
    <location>
        <position position="139"/>
    </location>
</feature>
<dbReference type="PANTHER" id="PTHR43300:SF7">
    <property type="entry name" value="UDP-N-ACETYLBACILLOSAMINE N-ACETYLTRANSFERASE"/>
    <property type="match status" value="1"/>
</dbReference>
<dbReference type="GO" id="GO:0016740">
    <property type="term" value="F:transferase activity"/>
    <property type="evidence" value="ECO:0007669"/>
    <property type="project" value="UniProtKB-KW"/>
</dbReference>
<dbReference type="InterPro" id="IPR011004">
    <property type="entry name" value="Trimer_LpxA-like_sf"/>
</dbReference>
<evidence type="ECO:0000313" key="6">
    <source>
        <dbReference type="Proteomes" id="UP000268070"/>
    </source>
</evidence>
<comment type="similarity">
    <text evidence="1">Belongs to the transferase hexapeptide repeat family.</text>
</comment>
<dbReference type="NCBIfam" id="TIGR03570">
    <property type="entry name" value="NeuD_NnaD"/>
    <property type="match status" value="1"/>
</dbReference>
<dbReference type="Gene3D" id="3.40.50.20">
    <property type="match status" value="1"/>
</dbReference>
<proteinExistence type="inferred from homology"/>
<evidence type="ECO:0000256" key="1">
    <source>
        <dbReference type="ARBA" id="ARBA00007274"/>
    </source>
</evidence>
<evidence type="ECO:0000313" key="5">
    <source>
        <dbReference type="EMBL" id="AYN22222.1"/>
    </source>
</evidence>
<reference evidence="5 6" key="1">
    <citation type="submission" date="2018-09" db="EMBL/GenBank/DDBJ databases">
        <title>Complete genome sequence of the hydrocarbonoclastic bacterium Alcaligenes aquatilis QD168, isolated from a crude-oil polluted marine sediment of Central Chile.</title>
        <authorList>
            <person name="Duran R.E."/>
            <person name="Barra B."/>
            <person name="Salva-Serra F."/>
            <person name="Mendez V."/>
            <person name="Moore E.R.B."/>
            <person name="Seeger M."/>
        </authorList>
    </citation>
    <scope>NUCLEOTIDE SEQUENCE [LARGE SCALE GENOMIC DNA]</scope>
    <source>
        <strain evidence="5 6">QD168</strain>
    </source>
</reference>
<evidence type="ECO:0000256" key="3">
    <source>
        <dbReference type="PIRSR" id="PIRSR620019-2"/>
    </source>
</evidence>